<evidence type="ECO:0000313" key="2">
    <source>
        <dbReference type="WBParaSite" id="MBELARI_LOCUS15639"/>
    </source>
</evidence>
<dbReference type="Proteomes" id="UP000887575">
    <property type="component" value="Unassembled WGS sequence"/>
</dbReference>
<proteinExistence type="predicted"/>
<organism evidence="1 2">
    <name type="scientific">Mesorhabditis belari</name>
    <dbReference type="NCBI Taxonomy" id="2138241"/>
    <lineage>
        <taxon>Eukaryota</taxon>
        <taxon>Metazoa</taxon>
        <taxon>Ecdysozoa</taxon>
        <taxon>Nematoda</taxon>
        <taxon>Chromadorea</taxon>
        <taxon>Rhabditida</taxon>
        <taxon>Rhabditina</taxon>
        <taxon>Rhabditomorpha</taxon>
        <taxon>Rhabditoidea</taxon>
        <taxon>Rhabditidae</taxon>
        <taxon>Mesorhabditinae</taxon>
        <taxon>Mesorhabditis</taxon>
    </lineage>
</organism>
<sequence>MIAILILVFPLVLGQTTCDLCPTTKPIVQTGGPQMTAFTRNAVIGKNKNGCLVKNLTCTSNTAGFMPVISFNDDKNGVWESKTQTGSIQLVCNANKYWTFTLNGVTIQIDQVACLGDFKNVA</sequence>
<keyword evidence="1" id="KW-1185">Reference proteome</keyword>
<protein>
    <submittedName>
        <fullName evidence="2">C6 domain-containing protein</fullName>
    </submittedName>
</protein>
<accession>A0AAF3J4H4</accession>
<dbReference type="AlphaFoldDB" id="A0AAF3J4H4"/>
<dbReference type="WBParaSite" id="MBELARI_LOCUS15639">
    <property type="protein sequence ID" value="MBELARI_LOCUS15639"/>
    <property type="gene ID" value="MBELARI_LOCUS15639"/>
</dbReference>
<name>A0AAF3J4H4_9BILA</name>
<evidence type="ECO:0000313" key="1">
    <source>
        <dbReference type="Proteomes" id="UP000887575"/>
    </source>
</evidence>
<reference evidence="2" key="1">
    <citation type="submission" date="2024-02" db="UniProtKB">
        <authorList>
            <consortium name="WormBaseParasite"/>
        </authorList>
    </citation>
    <scope>IDENTIFICATION</scope>
</reference>